<feature type="chain" id="PRO_5021251951" evidence="2">
    <location>
        <begin position="21"/>
        <end position="127"/>
    </location>
</feature>
<dbReference type="RefSeq" id="WP_140884073.1">
    <property type="nucleotide sequence ID" value="NZ_RCZP01000012.1"/>
</dbReference>
<dbReference type="OrthoDB" id="9922535at2"/>
<organism evidence="3 4">
    <name type="scientific">Muricoccus nepalensis</name>
    <dbReference type="NCBI Taxonomy" id="1854500"/>
    <lineage>
        <taxon>Bacteria</taxon>
        <taxon>Pseudomonadati</taxon>
        <taxon>Pseudomonadota</taxon>
        <taxon>Alphaproteobacteria</taxon>
        <taxon>Acetobacterales</taxon>
        <taxon>Roseomonadaceae</taxon>
        <taxon>Muricoccus</taxon>
    </lineage>
</organism>
<dbReference type="AlphaFoldDB" id="A0A502G139"/>
<protein>
    <submittedName>
        <fullName evidence="3">Uncharacterized protein</fullName>
    </submittedName>
</protein>
<evidence type="ECO:0000313" key="4">
    <source>
        <dbReference type="Proteomes" id="UP000317078"/>
    </source>
</evidence>
<feature type="compositionally biased region" description="Basic and acidic residues" evidence="1">
    <location>
        <begin position="79"/>
        <end position="102"/>
    </location>
</feature>
<keyword evidence="4" id="KW-1185">Reference proteome</keyword>
<evidence type="ECO:0000256" key="1">
    <source>
        <dbReference type="SAM" id="MobiDB-lite"/>
    </source>
</evidence>
<comment type="caution">
    <text evidence="3">The sequence shown here is derived from an EMBL/GenBank/DDBJ whole genome shotgun (WGS) entry which is preliminary data.</text>
</comment>
<evidence type="ECO:0000256" key="2">
    <source>
        <dbReference type="SAM" id="SignalP"/>
    </source>
</evidence>
<proteinExistence type="predicted"/>
<dbReference type="EMBL" id="RCZP01000012">
    <property type="protein sequence ID" value="TPG55647.1"/>
    <property type="molecule type" value="Genomic_DNA"/>
</dbReference>
<feature type="region of interest" description="Disordered" evidence="1">
    <location>
        <begin position="25"/>
        <end position="127"/>
    </location>
</feature>
<feature type="signal peptide" evidence="2">
    <location>
        <begin position="1"/>
        <end position="20"/>
    </location>
</feature>
<sequence>MSRSLAAVAAAFAFTALVGAAPGAHAQAQSDMVAPGATPGTSMPGTMPRGPAMSPAARGTMPSGEMSQAPMHRGAHSRAMREERRERQSARREMRANRRAANDPDGAYMGGGGVFERAPDGSLRPVM</sequence>
<dbReference type="Proteomes" id="UP000317078">
    <property type="component" value="Unassembled WGS sequence"/>
</dbReference>
<evidence type="ECO:0000313" key="3">
    <source>
        <dbReference type="EMBL" id="TPG55647.1"/>
    </source>
</evidence>
<accession>A0A502G139</accession>
<name>A0A502G139_9PROT</name>
<reference evidence="3 4" key="1">
    <citation type="journal article" date="2019" name="Environ. Microbiol.">
        <title>Species interactions and distinct microbial communities in high Arctic permafrost affected cryosols are associated with the CH4 and CO2 gas fluxes.</title>
        <authorList>
            <person name="Altshuler I."/>
            <person name="Hamel J."/>
            <person name="Turney S."/>
            <person name="Magnuson E."/>
            <person name="Levesque R."/>
            <person name="Greer C."/>
            <person name="Whyte L.G."/>
        </authorList>
    </citation>
    <scope>NUCLEOTIDE SEQUENCE [LARGE SCALE GENOMIC DNA]</scope>
    <source>
        <strain evidence="3 4">S9.3B</strain>
    </source>
</reference>
<keyword evidence="2" id="KW-0732">Signal</keyword>
<gene>
    <name evidence="3" type="ORF">EAH89_13830</name>
</gene>